<organism evidence="8 9">
    <name type="scientific">Acrocarpospora phusangensis</name>
    <dbReference type="NCBI Taxonomy" id="1070424"/>
    <lineage>
        <taxon>Bacteria</taxon>
        <taxon>Bacillati</taxon>
        <taxon>Actinomycetota</taxon>
        <taxon>Actinomycetes</taxon>
        <taxon>Streptosporangiales</taxon>
        <taxon>Streptosporangiaceae</taxon>
        <taxon>Acrocarpospora</taxon>
    </lineage>
</organism>
<dbReference type="RefSeq" id="WP_204040835.1">
    <property type="nucleotide sequence ID" value="NZ_BOOA01000015.1"/>
</dbReference>
<dbReference type="PRINTS" id="PR00164">
    <property type="entry name" value="ABC2TRNSPORT"/>
</dbReference>
<gene>
    <name evidence="8" type="ORF">Aph01nite_23670</name>
</gene>
<reference evidence="8" key="1">
    <citation type="submission" date="2021-01" db="EMBL/GenBank/DDBJ databases">
        <title>Whole genome shotgun sequence of Acrocarpospora phusangensis NBRC 108782.</title>
        <authorList>
            <person name="Komaki H."/>
            <person name="Tamura T."/>
        </authorList>
    </citation>
    <scope>NUCLEOTIDE SEQUENCE</scope>
    <source>
        <strain evidence="8">NBRC 108782</strain>
    </source>
</reference>
<keyword evidence="3 6" id="KW-1133">Transmembrane helix</keyword>
<evidence type="ECO:0000259" key="7">
    <source>
        <dbReference type="PROSITE" id="PS51012"/>
    </source>
</evidence>
<dbReference type="AlphaFoldDB" id="A0A919QD28"/>
<comment type="subcellular location">
    <subcellularLocation>
        <location evidence="6">Cell membrane</location>
        <topology evidence="6">Multi-pass membrane protein</topology>
    </subcellularLocation>
    <subcellularLocation>
        <location evidence="1">Membrane</location>
        <topology evidence="1">Multi-pass membrane protein</topology>
    </subcellularLocation>
</comment>
<dbReference type="PIRSF" id="PIRSF006648">
    <property type="entry name" value="DrrB"/>
    <property type="match status" value="1"/>
</dbReference>
<keyword evidence="6" id="KW-0813">Transport</keyword>
<dbReference type="EMBL" id="BOOA01000015">
    <property type="protein sequence ID" value="GIH24057.1"/>
    <property type="molecule type" value="Genomic_DNA"/>
</dbReference>
<evidence type="ECO:0000256" key="2">
    <source>
        <dbReference type="ARBA" id="ARBA00022692"/>
    </source>
</evidence>
<proteinExistence type="inferred from homology"/>
<feature type="transmembrane region" description="Helical" evidence="6">
    <location>
        <begin position="42"/>
        <end position="63"/>
    </location>
</feature>
<protein>
    <recommendedName>
        <fullName evidence="6">Transport permease protein</fullName>
    </recommendedName>
</protein>
<dbReference type="PROSITE" id="PS51012">
    <property type="entry name" value="ABC_TM2"/>
    <property type="match status" value="1"/>
</dbReference>
<keyword evidence="5" id="KW-0046">Antibiotic resistance</keyword>
<feature type="transmembrane region" description="Helical" evidence="6">
    <location>
        <begin position="75"/>
        <end position="98"/>
    </location>
</feature>
<evidence type="ECO:0000256" key="5">
    <source>
        <dbReference type="ARBA" id="ARBA00023251"/>
    </source>
</evidence>
<name>A0A919QD28_9ACTN</name>
<feature type="transmembrane region" description="Helical" evidence="6">
    <location>
        <begin position="257"/>
        <end position="278"/>
    </location>
</feature>
<comment type="similarity">
    <text evidence="6">Belongs to the ABC-2 integral membrane protein family.</text>
</comment>
<dbReference type="GO" id="GO:0043190">
    <property type="term" value="C:ATP-binding cassette (ABC) transporter complex"/>
    <property type="evidence" value="ECO:0007669"/>
    <property type="project" value="InterPro"/>
</dbReference>
<dbReference type="InterPro" id="IPR047817">
    <property type="entry name" value="ABC2_TM_bact-type"/>
</dbReference>
<dbReference type="GO" id="GO:0140359">
    <property type="term" value="F:ABC-type transporter activity"/>
    <property type="evidence" value="ECO:0007669"/>
    <property type="project" value="InterPro"/>
</dbReference>
<evidence type="ECO:0000256" key="4">
    <source>
        <dbReference type="ARBA" id="ARBA00023136"/>
    </source>
</evidence>
<feature type="transmembrane region" description="Helical" evidence="6">
    <location>
        <begin position="183"/>
        <end position="206"/>
    </location>
</feature>
<feature type="transmembrane region" description="Helical" evidence="6">
    <location>
        <begin position="119"/>
        <end position="146"/>
    </location>
</feature>
<dbReference type="InterPro" id="IPR000412">
    <property type="entry name" value="ABC_2_transport"/>
</dbReference>
<evidence type="ECO:0000313" key="8">
    <source>
        <dbReference type="EMBL" id="GIH24057.1"/>
    </source>
</evidence>
<dbReference type="PANTHER" id="PTHR43229">
    <property type="entry name" value="NODULATION PROTEIN J"/>
    <property type="match status" value="1"/>
</dbReference>
<sequence>MTMTDVVRVTLPRGGAAHDVRAIKIVLHRELLRFVNDRTRMLSSLVQPVLWLFVLGTGIGSLVRDSIPGIDFRTFMFPGMIAMTVITTGMFSAASIVWDREFGFLREMLVAPVSRGSIVLGKCLGGAFVATAQGVIILALAGVVGVPYAPGLLLTLLGEMFLAAFTITAFGTLLAARMKSMQSFFGVMQMAIMPMVFLSGAMFPLANLPSWLHVLTTVNPLTYAVDPMRHAVFAHLNVPPQVDAALNPGIVWFGWRLPIGLELGVVTALALILLGVAISQFKRAE</sequence>
<keyword evidence="2 6" id="KW-0812">Transmembrane</keyword>
<keyword evidence="6" id="KW-1003">Cell membrane</keyword>
<dbReference type="PANTHER" id="PTHR43229:SF2">
    <property type="entry name" value="NODULATION PROTEIN J"/>
    <property type="match status" value="1"/>
</dbReference>
<dbReference type="InterPro" id="IPR051784">
    <property type="entry name" value="Nod_factor_ABC_transporter"/>
</dbReference>
<dbReference type="Pfam" id="PF01061">
    <property type="entry name" value="ABC2_membrane"/>
    <property type="match status" value="1"/>
</dbReference>
<accession>A0A919QD28</accession>
<comment type="caution">
    <text evidence="8">The sequence shown here is derived from an EMBL/GenBank/DDBJ whole genome shotgun (WGS) entry which is preliminary data.</text>
</comment>
<keyword evidence="4 6" id="KW-0472">Membrane</keyword>
<dbReference type="Proteomes" id="UP000640052">
    <property type="component" value="Unassembled WGS sequence"/>
</dbReference>
<evidence type="ECO:0000313" key="9">
    <source>
        <dbReference type="Proteomes" id="UP000640052"/>
    </source>
</evidence>
<evidence type="ECO:0000256" key="3">
    <source>
        <dbReference type="ARBA" id="ARBA00022989"/>
    </source>
</evidence>
<keyword evidence="9" id="KW-1185">Reference proteome</keyword>
<dbReference type="GO" id="GO:0046677">
    <property type="term" value="P:response to antibiotic"/>
    <property type="evidence" value="ECO:0007669"/>
    <property type="project" value="UniProtKB-KW"/>
</dbReference>
<dbReference type="InterPro" id="IPR013525">
    <property type="entry name" value="ABC2_TM"/>
</dbReference>
<evidence type="ECO:0000256" key="1">
    <source>
        <dbReference type="ARBA" id="ARBA00004141"/>
    </source>
</evidence>
<feature type="domain" description="ABC transmembrane type-2" evidence="7">
    <location>
        <begin position="39"/>
        <end position="284"/>
    </location>
</feature>
<evidence type="ECO:0000256" key="6">
    <source>
        <dbReference type="RuleBase" id="RU361157"/>
    </source>
</evidence>
<feature type="transmembrane region" description="Helical" evidence="6">
    <location>
        <begin position="152"/>
        <end position="176"/>
    </location>
</feature>